<dbReference type="Pfam" id="PF00403">
    <property type="entry name" value="HMA"/>
    <property type="match status" value="1"/>
</dbReference>
<dbReference type="SUPFAM" id="SSF81653">
    <property type="entry name" value="Calcium ATPase, transduction domain A"/>
    <property type="match status" value="1"/>
</dbReference>
<dbReference type="InterPro" id="IPR059000">
    <property type="entry name" value="ATPase_P-type_domA"/>
</dbReference>
<feature type="transmembrane region" description="Helical" evidence="15">
    <location>
        <begin position="428"/>
        <end position="447"/>
    </location>
</feature>
<dbReference type="PROSITE" id="PS00154">
    <property type="entry name" value="ATPASE_E1_E2"/>
    <property type="match status" value="1"/>
</dbReference>
<dbReference type="RefSeq" id="WP_168081647.1">
    <property type="nucleotide sequence ID" value="NZ_JAAVJI010000002.1"/>
</dbReference>
<evidence type="ECO:0000256" key="9">
    <source>
        <dbReference type="ARBA" id="ARBA00022840"/>
    </source>
</evidence>
<feature type="transmembrane region" description="Helical" evidence="15">
    <location>
        <begin position="743"/>
        <end position="763"/>
    </location>
</feature>
<dbReference type="Pfam" id="PF00122">
    <property type="entry name" value="E1-E2_ATPase"/>
    <property type="match status" value="1"/>
</dbReference>
<dbReference type="NCBIfam" id="TIGR01512">
    <property type="entry name" value="ATPase-IB2_Cd"/>
    <property type="match status" value="1"/>
</dbReference>
<evidence type="ECO:0000256" key="11">
    <source>
        <dbReference type="ARBA" id="ARBA00022967"/>
    </source>
</evidence>
<keyword evidence="10" id="KW-0460">Magnesium</keyword>
<evidence type="ECO:0000313" key="17">
    <source>
        <dbReference type="EMBL" id="NJO99953.1"/>
    </source>
</evidence>
<keyword evidence="12 15" id="KW-1133">Transmembrane helix</keyword>
<keyword evidence="3" id="KW-0813">Transport</keyword>
<dbReference type="Gene3D" id="2.70.150.10">
    <property type="entry name" value="Calcium-transporting ATPase, cytoplasmic transduction domain A"/>
    <property type="match status" value="1"/>
</dbReference>
<dbReference type="InterPro" id="IPR021993">
    <property type="entry name" value="ATPase-cat-bd"/>
</dbReference>
<dbReference type="Proteomes" id="UP000746535">
    <property type="component" value="Unassembled WGS sequence"/>
</dbReference>
<dbReference type="InterPro" id="IPR023214">
    <property type="entry name" value="HAD_sf"/>
</dbReference>
<keyword evidence="5" id="KW-0597">Phosphoprotein</keyword>
<protein>
    <submittedName>
        <fullName evidence="17">Cadmium-translocating P-type ATPase</fullName>
    </submittedName>
</protein>
<accession>A0ABX0Y9E7</accession>
<dbReference type="NCBIfam" id="TIGR01525">
    <property type="entry name" value="ATPase-IB_hvy"/>
    <property type="match status" value="1"/>
</dbReference>
<dbReference type="Pfam" id="PF12156">
    <property type="entry name" value="ATPase-cat_bd"/>
    <property type="match status" value="1"/>
</dbReference>
<keyword evidence="13" id="KW-0406">Ion transport</keyword>
<feature type="transmembrane region" description="Helical" evidence="15">
    <location>
        <begin position="179"/>
        <end position="200"/>
    </location>
</feature>
<evidence type="ECO:0000256" key="13">
    <source>
        <dbReference type="ARBA" id="ARBA00023065"/>
    </source>
</evidence>
<dbReference type="Gene3D" id="3.30.70.100">
    <property type="match status" value="1"/>
</dbReference>
<feature type="transmembrane region" description="Helical" evidence="15">
    <location>
        <begin position="272"/>
        <end position="290"/>
    </location>
</feature>
<gene>
    <name evidence="17" type="primary">cadA</name>
    <name evidence="17" type="ORF">HBH25_03645</name>
</gene>
<evidence type="ECO:0000256" key="3">
    <source>
        <dbReference type="ARBA" id="ARBA00022448"/>
    </source>
</evidence>
<dbReference type="PRINTS" id="PR00119">
    <property type="entry name" value="CATATPASE"/>
</dbReference>
<keyword evidence="8 15" id="KW-0547">Nucleotide-binding</keyword>
<dbReference type="InterPro" id="IPR018303">
    <property type="entry name" value="ATPase_P-typ_P_site"/>
</dbReference>
<evidence type="ECO:0000256" key="7">
    <source>
        <dbReference type="ARBA" id="ARBA00022723"/>
    </source>
</evidence>
<dbReference type="NCBIfam" id="TIGR01494">
    <property type="entry name" value="ATPase_P-type"/>
    <property type="match status" value="1"/>
</dbReference>
<dbReference type="NCBIfam" id="TIGR01511">
    <property type="entry name" value="ATPase-IB1_Cu"/>
    <property type="match status" value="1"/>
</dbReference>
<dbReference type="PANTHER" id="PTHR43520">
    <property type="entry name" value="ATP7, ISOFORM B"/>
    <property type="match status" value="1"/>
</dbReference>
<proteinExistence type="inferred from homology"/>
<evidence type="ECO:0000256" key="6">
    <source>
        <dbReference type="ARBA" id="ARBA00022692"/>
    </source>
</evidence>
<evidence type="ECO:0000259" key="16">
    <source>
        <dbReference type="PROSITE" id="PS50846"/>
    </source>
</evidence>
<dbReference type="PROSITE" id="PS01229">
    <property type="entry name" value="COF_2"/>
    <property type="match status" value="1"/>
</dbReference>
<evidence type="ECO:0000256" key="4">
    <source>
        <dbReference type="ARBA" id="ARBA00022475"/>
    </source>
</evidence>
<dbReference type="InterPro" id="IPR001757">
    <property type="entry name" value="P_typ_ATPase"/>
</dbReference>
<dbReference type="Gene3D" id="3.40.1110.10">
    <property type="entry name" value="Calcium-transporting ATPase, cytoplasmic domain N"/>
    <property type="match status" value="1"/>
</dbReference>
<dbReference type="SUPFAM" id="SSF56784">
    <property type="entry name" value="HAD-like"/>
    <property type="match status" value="1"/>
</dbReference>
<dbReference type="SUPFAM" id="SSF55008">
    <property type="entry name" value="HMA, heavy metal-associated domain"/>
    <property type="match status" value="1"/>
</dbReference>
<keyword evidence="14 15" id="KW-0472">Membrane</keyword>
<dbReference type="InterPro" id="IPR017969">
    <property type="entry name" value="Heavy-metal-associated_CS"/>
</dbReference>
<keyword evidence="9 15" id="KW-0067">ATP-binding</keyword>
<dbReference type="CDD" id="cd00371">
    <property type="entry name" value="HMA"/>
    <property type="match status" value="1"/>
</dbReference>
<dbReference type="InterPro" id="IPR023298">
    <property type="entry name" value="ATPase_P-typ_TM_dom_sf"/>
</dbReference>
<dbReference type="SUPFAM" id="SSF81665">
    <property type="entry name" value="Calcium ATPase, transmembrane domain M"/>
    <property type="match status" value="1"/>
</dbReference>
<dbReference type="InterPro" id="IPR006121">
    <property type="entry name" value="HMA_dom"/>
</dbReference>
<evidence type="ECO:0000256" key="1">
    <source>
        <dbReference type="ARBA" id="ARBA00004651"/>
    </source>
</evidence>
<keyword evidence="11" id="KW-1278">Translocase</keyword>
<evidence type="ECO:0000313" key="18">
    <source>
        <dbReference type="Proteomes" id="UP000746535"/>
    </source>
</evidence>
<comment type="similarity">
    <text evidence="2 15">Belongs to the cation transport ATPase (P-type) (TC 3.A.3) family. Type IB subfamily.</text>
</comment>
<evidence type="ECO:0000256" key="10">
    <source>
        <dbReference type="ARBA" id="ARBA00022842"/>
    </source>
</evidence>
<evidence type="ECO:0000256" key="8">
    <source>
        <dbReference type="ARBA" id="ARBA00022741"/>
    </source>
</evidence>
<feature type="transmembrane region" description="Helical" evidence="15">
    <location>
        <begin position="244"/>
        <end position="266"/>
    </location>
</feature>
<reference evidence="17 18" key="1">
    <citation type="submission" date="2020-03" db="EMBL/GenBank/DDBJ databases">
        <authorList>
            <person name="Wang L."/>
            <person name="He N."/>
            <person name="Li Y."/>
            <person name="Fang Y."/>
            <person name="Zhang F."/>
        </authorList>
    </citation>
    <scope>NUCLEOTIDE SEQUENCE [LARGE SCALE GENOMIC DNA]</scope>
    <source>
        <strain evidence="18">hsmgli-8</strain>
    </source>
</reference>
<dbReference type="PROSITE" id="PS50846">
    <property type="entry name" value="HMA_2"/>
    <property type="match status" value="1"/>
</dbReference>
<dbReference type="Pfam" id="PF00702">
    <property type="entry name" value="Hydrolase"/>
    <property type="match status" value="1"/>
</dbReference>
<organism evidence="17 18">
    <name type="scientific">Pseudomonas quercus</name>
    <dbReference type="NCBI Taxonomy" id="2722792"/>
    <lineage>
        <taxon>Bacteria</taxon>
        <taxon>Pseudomonadati</taxon>
        <taxon>Pseudomonadota</taxon>
        <taxon>Gammaproteobacteria</taxon>
        <taxon>Pseudomonadales</taxon>
        <taxon>Pseudomonadaceae</taxon>
        <taxon>Pseudomonas</taxon>
    </lineage>
</organism>
<evidence type="ECO:0000256" key="12">
    <source>
        <dbReference type="ARBA" id="ARBA00022989"/>
    </source>
</evidence>
<keyword evidence="6 15" id="KW-0812">Transmembrane</keyword>
<dbReference type="PANTHER" id="PTHR43520:SF5">
    <property type="entry name" value="CATION-TRANSPORTING P-TYPE ATPASE-RELATED"/>
    <property type="match status" value="1"/>
</dbReference>
<dbReference type="InterPro" id="IPR036412">
    <property type="entry name" value="HAD-like_sf"/>
</dbReference>
<dbReference type="PROSITE" id="PS01047">
    <property type="entry name" value="HMA_1"/>
    <property type="match status" value="1"/>
</dbReference>
<dbReference type="InterPro" id="IPR036163">
    <property type="entry name" value="HMA_dom_sf"/>
</dbReference>
<keyword evidence="18" id="KW-1185">Reference proteome</keyword>
<sequence length="797" mass="84860">MTADTQRCFHCDEAVPKALQGRYARELLQARRTFCCLACRSVAESIVEAGLERFYHHREAPGPLPVRPAGLLPFEPEDSWAGFIREANGVAHLSLAIEGLHCAACTWLIEHRLKAVPGVEAADVQLATHRLRLAWQPTVVALGTVLAELGHIGYAARPWRADEAAEAQVRHTRAALRRLGVAGILWFQVMMATMATWPEFNLDLSPALHTVLRWVGFFLATPIVFYSCAPFFKGAARALRARQASMDLTVALAIGGAYGAGVYTTVTGQGELYFDAVGMFAFFLLAGRYLEARVRQRAAQGSAQWAAQLPASCLRVQPSGQAEHVLLSTLAVGDHVRIPPGSMVPADGVVAHGQSRLDESLLTGEFMPCPRGPGERVSAGTLNLDQCLDVCVQAVGEHSQLSAISRLLEQAQANKPALARLADRAARVLLWVSLGAALVFGAVWWWLDKAQAPWVVLALLVATCPCALSLATPTALTAALSTLQRRGLLITRGAVLETLTHVDTLLLDKTGTLTEGRPCIAQVVPLGSLSAADCSVLASALQQDSGHTLSHAFAPVSLLAQGVQAYPGQGLEGTVQGRLLRLGAAAWACQQALAAPDDKHQWLLLADHTGPLAWFGLDDRVREDAPGLIAYACQRGWRTVIASGDRSPAVKGLAHTLGIEAFSGLLPADKLSLLARLQAEGRTVLVVGDGSNDAPMLAQADVGIAMGQGTDLAHTQADAVVLSNRLGAVIEAVDMATRCRRVILQNLAWAALYNGLMLPFAAMALVTPAWAAIGMSASSLLVALNALRLNRSPEAQP</sequence>
<evidence type="ECO:0000256" key="15">
    <source>
        <dbReference type="RuleBase" id="RU362081"/>
    </source>
</evidence>
<evidence type="ECO:0000256" key="5">
    <source>
        <dbReference type="ARBA" id="ARBA00022553"/>
    </source>
</evidence>
<dbReference type="InterPro" id="IPR008250">
    <property type="entry name" value="ATPase_P-typ_transduc_dom_A_sf"/>
</dbReference>
<comment type="subcellular location">
    <subcellularLocation>
        <location evidence="1">Cell membrane</location>
        <topology evidence="1">Multi-pass membrane protein</topology>
    </subcellularLocation>
</comment>
<feature type="transmembrane region" description="Helical" evidence="15">
    <location>
        <begin position="453"/>
        <end position="480"/>
    </location>
</feature>
<name>A0ABX0Y9E7_9PSED</name>
<dbReference type="InterPro" id="IPR027256">
    <property type="entry name" value="P-typ_ATPase_IB"/>
</dbReference>
<feature type="transmembrane region" description="Helical" evidence="15">
    <location>
        <begin position="212"/>
        <end position="232"/>
    </location>
</feature>
<comment type="caution">
    <text evidence="17">The sequence shown here is derived from an EMBL/GenBank/DDBJ whole genome shotgun (WGS) entry which is preliminary data.</text>
</comment>
<dbReference type="Gene3D" id="3.40.50.1000">
    <property type="entry name" value="HAD superfamily/HAD-like"/>
    <property type="match status" value="1"/>
</dbReference>
<evidence type="ECO:0000256" key="2">
    <source>
        <dbReference type="ARBA" id="ARBA00006024"/>
    </source>
</evidence>
<dbReference type="EMBL" id="JAAVJI010000002">
    <property type="protein sequence ID" value="NJO99953.1"/>
    <property type="molecule type" value="Genomic_DNA"/>
</dbReference>
<dbReference type="InterPro" id="IPR023299">
    <property type="entry name" value="ATPase_P-typ_cyto_dom_N"/>
</dbReference>
<evidence type="ECO:0000256" key="14">
    <source>
        <dbReference type="ARBA" id="ARBA00023136"/>
    </source>
</evidence>
<keyword evidence="4 15" id="KW-1003">Cell membrane</keyword>
<keyword evidence="7 15" id="KW-0479">Metal-binding</keyword>
<feature type="domain" description="HMA" evidence="16">
    <location>
        <begin position="91"/>
        <end position="157"/>
    </location>
</feature>